<keyword evidence="3 4" id="KW-0040">ANK repeat</keyword>
<organism evidence="6 7">
    <name type="scientific">Porites evermanni</name>
    <dbReference type="NCBI Taxonomy" id="104178"/>
    <lineage>
        <taxon>Eukaryota</taxon>
        <taxon>Metazoa</taxon>
        <taxon>Cnidaria</taxon>
        <taxon>Anthozoa</taxon>
        <taxon>Hexacorallia</taxon>
        <taxon>Scleractinia</taxon>
        <taxon>Fungiina</taxon>
        <taxon>Poritidae</taxon>
        <taxon>Porites</taxon>
    </lineage>
</organism>
<name>A0ABN8MCT9_9CNID</name>
<protein>
    <submittedName>
        <fullName evidence="6">Uncharacterized protein</fullName>
    </submittedName>
</protein>
<evidence type="ECO:0000313" key="6">
    <source>
        <dbReference type="EMBL" id="CAH3027469.1"/>
    </source>
</evidence>
<evidence type="ECO:0000256" key="2">
    <source>
        <dbReference type="ARBA" id="ARBA00022737"/>
    </source>
</evidence>
<comment type="caution">
    <text evidence="6">The sequence shown here is derived from an EMBL/GenBank/DDBJ whole genome shotgun (WGS) entry which is preliminary data.</text>
</comment>
<dbReference type="Pfam" id="PF12796">
    <property type="entry name" value="Ank_2"/>
    <property type="match status" value="1"/>
</dbReference>
<dbReference type="SUPFAM" id="SSF48403">
    <property type="entry name" value="Ankyrin repeat"/>
    <property type="match status" value="1"/>
</dbReference>
<feature type="region of interest" description="Disordered" evidence="5">
    <location>
        <begin position="22"/>
        <end position="42"/>
    </location>
</feature>
<dbReference type="InterPro" id="IPR051573">
    <property type="entry name" value="Ankyrin-SOCS_box_domain"/>
</dbReference>
<dbReference type="Proteomes" id="UP001159427">
    <property type="component" value="Unassembled WGS sequence"/>
</dbReference>
<evidence type="ECO:0000313" key="7">
    <source>
        <dbReference type="Proteomes" id="UP001159427"/>
    </source>
</evidence>
<evidence type="ECO:0000256" key="5">
    <source>
        <dbReference type="SAM" id="MobiDB-lite"/>
    </source>
</evidence>
<dbReference type="PANTHER" id="PTHR24136">
    <property type="entry name" value="SOWAH (DROSOPHILA) HOMOLOG"/>
    <property type="match status" value="1"/>
</dbReference>
<comment type="similarity">
    <text evidence="1">Belongs to the ankyrin SOCS box (ASB) family.</text>
</comment>
<feature type="repeat" description="ANK" evidence="4">
    <location>
        <begin position="266"/>
        <end position="298"/>
    </location>
</feature>
<dbReference type="Gene3D" id="1.25.40.20">
    <property type="entry name" value="Ankyrin repeat-containing domain"/>
    <property type="match status" value="1"/>
</dbReference>
<evidence type="ECO:0000256" key="1">
    <source>
        <dbReference type="ARBA" id="ARBA00005949"/>
    </source>
</evidence>
<reference evidence="6 7" key="1">
    <citation type="submission" date="2022-05" db="EMBL/GenBank/DDBJ databases">
        <authorList>
            <consortium name="Genoscope - CEA"/>
            <person name="William W."/>
        </authorList>
    </citation>
    <scope>NUCLEOTIDE SEQUENCE [LARGE SCALE GENOMIC DNA]</scope>
</reference>
<feature type="compositionally biased region" description="Basic and acidic residues" evidence="5">
    <location>
        <begin position="28"/>
        <end position="37"/>
    </location>
</feature>
<dbReference type="PANTHER" id="PTHR24136:SF15">
    <property type="entry name" value="ANK_REP_REGION DOMAIN-CONTAINING PROTEIN"/>
    <property type="match status" value="1"/>
</dbReference>
<dbReference type="PROSITE" id="PS50297">
    <property type="entry name" value="ANK_REP_REGION"/>
    <property type="match status" value="1"/>
</dbReference>
<evidence type="ECO:0000256" key="3">
    <source>
        <dbReference type="ARBA" id="ARBA00023043"/>
    </source>
</evidence>
<dbReference type="InterPro" id="IPR036770">
    <property type="entry name" value="Ankyrin_rpt-contain_sf"/>
</dbReference>
<dbReference type="PROSITE" id="PS50088">
    <property type="entry name" value="ANK_REPEAT"/>
    <property type="match status" value="1"/>
</dbReference>
<keyword evidence="2" id="KW-0677">Repeat</keyword>
<sequence length="355" mass="39863">MPVFKGRSRTVKAEATFREEAENTLPCQDKKQEKSQRDVLNGNMPPYLSTLKFHLKDLEAAAIRQSDYLEEGVEYTSLPVHKTKGAQSITLPMNMPVVESKNCFRRKGESSPNVKDRVNSSFITEESKVSVGSRNDGQGGTNCTVTENTNDTRCSTGKWLNDIDKLISFKAKRKVEIFNKEKKEIVKQWTSSPKNFYKCILKCRQKQLAMSNGLRTIKRRSREGTKNVAFPADVLLFSAIEENASIELAEIIETNKIDVNLCTNSRGLPPLHRAVQRGAVDCVRVLLNNSADVNLRDSTNSLAVGLAISACQFECLVLLIESGASFEEYTNQRLKEYEDVQVLSKSCYRAFEANV</sequence>
<proteinExistence type="inferred from homology"/>
<dbReference type="SMART" id="SM00248">
    <property type="entry name" value="ANK"/>
    <property type="match status" value="2"/>
</dbReference>
<gene>
    <name evidence="6" type="ORF">PEVE_00031624</name>
</gene>
<accession>A0ABN8MCT9</accession>
<dbReference type="EMBL" id="CALNXI010000454">
    <property type="protein sequence ID" value="CAH3027469.1"/>
    <property type="molecule type" value="Genomic_DNA"/>
</dbReference>
<dbReference type="InterPro" id="IPR002110">
    <property type="entry name" value="Ankyrin_rpt"/>
</dbReference>
<keyword evidence="7" id="KW-1185">Reference proteome</keyword>
<evidence type="ECO:0000256" key="4">
    <source>
        <dbReference type="PROSITE-ProRule" id="PRU00023"/>
    </source>
</evidence>